<dbReference type="Proteomes" id="UP001060261">
    <property type="component" value="Chromosome"/>
</dbReference>
<name>A0ABY5YHL6_9DEIO</name>
<feature type="region of interest" description="Disordered" evidence="1">
    <location>
        <begin position="1"/>
        <end position="41"/>
    </location>
</feature>
<protein>
    <submittedName>
        <fullName evidence="2">Uncharacterized protein</fullName>
    </submittedName>
</protein>
<evidence type="ECO:0000313" key="2">
    <source>
        <dbReference type="EMBL" id="UWX64186.1"/>
    </source>
</evidence>
<sequence>MQNLPAAQPQAESERKPREQEEICGAKGRRNGKPCRHPAGFRTDHSGSGRCWLHGGLTPAPKGRYTSIRRARIKELLIEFQDDPDPLNLLPEAMLLRALVQDFIDRFDEQDQMLTRWNLSFEKAFQSDWSAWWNELRADALECEGDLSEELLVAMPDPMTYLPSKPLRMSDITKVSSLIDKIGTMVERIRKARSVETFSMNTIDLLWTAMSAHLTQAMLEVIEDDPLRSQLHASVEEKWSTISLAELASRSTQNGAGEG</sequence>
<evidence type="ECO:0000256" key="1">
    <source>
        <dbReference type="SAM" id="MobiDB-lite"/>
    </source>
</evidence>
<accession>A0ABY5YHL6</accession>
<gene>
    <name evidence="2" type="ORF">N0D28_00455</name>
</gene>
<dbReference type="EMBL" id="CP104213">
    <property type="protein sequence ID" value="UWX64186.1"/>
    <property type="molecule type" value="Genomic_DNA"/>
</dbReference>
<organism evidence="2 3">
    <name type="scientific">Deinococcus rubellus</name>
    <dbReference type="NCBI Taxonomy" id="1889240"/>
    <lineage>
        <taxon>Bacteria</taxon>
        <taxon>Thermotogati</taxon>
        <taxon>Deinococcota</taxon>
        <taxon>Deinococci</taxon>
        <taxon>Deinococcales</taxon>
        <taxon>Deinococcaceae</taxon>
        <taxon>Deinococcus</taxon>
    </lineage>
</organism>
<feature type="compositionally biased region" description="Basic and acidic residues" evidence="1">
    <location>
        <begin position="12"/>
        <end position="21"/>
    </location>
</feature>
<dbReference type="RefSeq" id="WP_260560461.1">
    <property type="nucleotide sequence ID" value="NZ_CP104213.1"/>
</dbReference>
<evidence type="ECO:0000313" key="3">
    <source>
        <dbReference type="Proteomes" id="UP001060261"/>
    </source>
</evidence>
<reference evidence="2" key="1">
    <citation type="submission" date="2022-09" db="EMBL/GenBank/DDBJ databases">
        <title>genome sequence of Deinococcus rubellus.</title>
        <authorList>
            <person name="Srinivasan S."/>
        </authorList>
    </citation>
    <scope>NUCLEOTIDE SEQUENCE</scope>
    <source>
        <strain evidence="2">Ant6</strain>
    </source>
</reference>
<feature type="compositionally biased region" description="Basic residues" evidence="1">
    <location>
        <begin position="27"/>
        <end position="36"/>
    </location>
</feature>
<proteinExistence type="predicted"/>
<keyword evidence="3" id="KW-1185">Reference proteome</keyword>